<dbReference type="PANTHER" id="PTHR34475">
    <property type="match status" value="1"/>
</dbReference>
<keyword evidence="1" id="KW-1133">Transmembrane helix</keyword>
<dbReference type="Pfam" id="PF13464">
    <property type="entry name" value="RodZ_C"/>
    <property type="match status" value="1"/>
</dbReference>
<dbReference type="InterPro" id="IPR050400">
    <property type="entry name" value="Bact_Cytoskel_RodZ"/>
</dbReference>
<gene>
    <name evidence="3" type="ORF">E5162_10140</name>
</gene>
<dbReference type="InterPro" id="IPR025194">
    <property type="entry name" value="RodZ-like_C"/>
</dbReference>
<organism evidence="3 4">
    <name type="scientific">Marinicauda pacifica</name>
    <dbReference type="NCBI Taxonomy" id="1133559"/>
    <lineage>
        <taxon>Bacteria</taxon>
        <taxon>Pseudomonadati</taxon>
        <taxon>Pseudomonadota</taxon>
        <taxon>Alphaproteobacteria</taxon>
        <taxon>Maricaulales</taxon>
        <taxon>Maricaulaceae</taxon>
        <taxon>Marinicauda</taxon>
    </lineage>
</organism>
<evidence type="ECO:0000256" key="1">
    <source>
        <dbReference type="SAM" id="Phobius"/>
    </source>
</evidence>
<dbReference type="EMBL" id="SRXV01000003">
    <property type="protein sequence ID" value="TGY92556.1"/>
    <property type="molecule type" value="Genomic_DNA"/>
</dbReference>
<feature type="domain" description="Cytoskeleton protein RodZ-like C-terminal" evidence="2">
    <location>
        <begin position="184"/>
        <end position="252"/>
    </location>
</feature>
<feature type="transmembrane region" description="Helical" evidence="1">
    <location>
        <begin position="111"/>
        <end position="131"/>
    </location>
</feature>
<name>A0A4S2H9Q0_9PROT</name>
<comment type="caution">
    <text evidence="3">The sequence shown here is derived from an EMBL/GenBank/DDBJ whole genome shotgun (WGS) entry which is preliminary data.</text>
</comment>
<protein>
    <submittedName>
        <fullName evidence="3">Helix-turn-helix domain-containing protein</fullName>
    </submittedName>
</protein>
<dbReference type="Pfam" id="PF13413">
    <property type="entry name" value="HTH_25"/>
    <property type="match status" value="1"/>
</dbReference>
<evidence type="ECO:0000259" key="2">
    <source>
        <dbReference type="Pfam" id="PF13464"/>
    </source>
</evidence>
<keyword evidence="1" id="KW-0812">Transmembrane</keyword>
<dbReference type="Gene3D" id="1.10.260.40">
    <property type="entry name" value="lambda repressor-like DNA-binding domains"/>
    <property type="match status" value="1"/>
</dbReference>
<dbReference type="AlphaFoldDB" id="A0A4S2H9Q0"/>
<keyword evidence="1" id="KW-0472">Membrane</keyword>
<dbReference type="GO" id="GO:0003677">
    <property type="term" value="F:DNA binding"/>
    <property type="evidence" value="ECO:0007669"/>
    <property type="project" value="InterPro"/>
</dbReference>
<dbReference type="InterPro" id="IPR001387">
    <property type="entry name" value="Cro/C1-type_HTH"/>
</dbReference>
<sequence length="277" mass="29382">MDAIFTDAPESLPTSVGDALRRARARQGWSLESAAARTRIRHDYLEALESMDSRGLPSRAYALGYLRTYAGVLGLDVNAVVEQFKREVETETGRAQPSAPQRRREIKLPKGVVGAVLILGGVLAAAAWYGARVTEAGAFSDAPSSTEGVLSAPAPLVEMRERPVNVSDVWSGLPSSRSSEWLVLTTIVPTYLEVRDASGRILFARDLVPGEIYRAPDESGLSLTTEDAGAIQVRSGPRELGPLGEPGEMVENLAASEFLVSAMAESTANSGGAGAGR</sequence>
<proteinExistence type="predicted"/>
<dbReference type="PANTHER" id="PTHR34475:SF1">
    <property type="entry name" value="CYTOSKELETON PROTEIN RODZ"/>
    <property type="match status" value="1"/>
</dbReference>
<reference evidence="3 4" key="1">
    <citation type="journal article" date="2013" name="Int. J. Syst. Evol. Microbiol.">
        <title>Marinicauda pacifica gen. nov., sp. nov., a prosthecate alphaproteobacterium of the family Hyphomonadaceae isolated from deep seawater.</title>
        <authorList>
            <person name="Zhang X.Y."/>
            <person name="Li G.W."/>
            <person name="Wang C.S."/>
            <person name="Zhang Y.J."/>
            <person name="Xu X.W."/>
            <person name="Li H."/>
            <person name="Liu A."/>
            <person name="Liu C."/>
            <person name="Xie B.B."/>
            <person name="Qin Q.L."/>
            <person name="Xu Z."/>
            <person name="Chen X.L."/>
            <person name="Zhou B.C."/>
            <person name="Zhang Y.Z."/>
        </authorList>
    </citation>
    <scope>NUCLEOTIDE SEQUENCE [LARGE SCALE GENOMIC DNA]</scope>
    <source>
        <strain evidence="3 4">P-1 km-3</strain>
    </source>
</reference>
<dbReference type="OrthoDB" id="9790252at2"/>
<evidence type="ECO:0000313" key="3">
    <source>
        <dbReference type="EMBL" id="TGY92556.1"/>
    </source>
</evidence>
<dbReference type="InterPro" id="IPR010982">
    <property type="entry name" value="Lambda_DNA-bd_dom_sf"/>
</dbReference>
<accession>A0A4S2H9Q0</accession>
<evidence type="ECO:0000313" key="4">
    <source>
        <dbReference type="Proteomes" id="UP000305451"/>
    </source>
</evidence>
<dbReference type="Proteomes" id="UP000305451">
    <property type="component" value="Unassembled WGS sequence"/>
</dbReference>
<dbReference type="CDD" id="cd00093">
    <property type="entry name" value="HTH_XRE"/>
    <property type="match status" value="1"/>
</dbReference>
<keyword evidence="4" id="KW-1185">Reference proteome</keyword>
<dbReference type="RefSeq" id="WP_135945153.1">
    <property type="nucleotide sequence ID" value="NZ_JBELEN010000012.1"/>
</dbReference>
<dbReference type="SUPFAM" id="SSF47413">
    <property type="entry name" value="lambda repressor-like DNA-binding domains"/>
    <property type="match status" value="1"/>
</dbReference>